<feature type="region of interest" description="Disordered" evidence="1">
    <location>
        <begin position="120"/>
        <end position="164"/>
    </location>
</feature>
<organism evidence="3 4">
    <name type="scientific">Petrolisthes cinctipes</name>
    <name type="common">Flat porcelain crab</name>
    <dbReference type="NCBI Taxonomy" id="88211"/>
    <lineage>
        <taxon>Eukaryota</taxon>
        <taxon>Metazoa</taxon>
        <taxon>Ecdysozoa</taxon>
        <taxon>Arthropoda</taxon>
        <taxon>Crustacea</taxon>
        <taxon>Multicrustacea</taxon>
        <taxon>Malacostraca</taxon>
        <taxon>Eumalacostraca</taxon>
        <taxon>Eucarida</taxon>
        <taxon>Decapoda</taxon>
        <taxon>Pleocyemata</taxon>
        <taxon>Anomura</taxon>
        <taxon>Galatheoidea</taxon>
        <taxon>Porcellanidae</taxon>
        <taxon>Petrolisthes</taxon>
    </lineage>
</organism>
<feature type="compositionally biased region" description="Gly residues" evidence="1">
    <location>
        <begin position="122"/>
        <end position="133"/>
    </location>
</feature>
<sequence length="244" mass="27388">MSDKHRSNQIFLLLRHLVFLANKAVPVRQAGWRSDSKDGVVSERREECAIGRKEGISGKRMRGSVGEKSVRLEGRKKGVWQEGQARRRECQIWISGRRNQHHHIPWHVTWGGRLTPPPEADTGGGVAWSGQGRGTVEEKGSVVGGTWSVEEKGSGERGEKRKEQWKKRNEKRYLQFATLHLEATPFPAAQPLLHLGSILVDSGSICHYPAPSTTVCRFTKSEVGRAYRTESLFGAGDCNRLYHL</sequence>
<dbReference type="Proteomes" id="UP001286313">
    <property type="component" value="Unassembled WGS sequence"/>
</dbReference>
<keyword evidence="2" id="KW-0732">Signal</keyword>
<reference evidence="3" key="1">
    <citation type="submission" date="2023-10" db="EMBL/GenBank/DDBJ databases">
        <title>Genome assemblies of two species of porcelain crab, Petrolisthes cinctipes and Petrolisthes manimaculis (Anomura: Porcellanidae).</title>
        <authorList>
            <person name="Angst P."/>
        </authorList>
    </citation>
    <scope>NUCLEOTIDE SEQUENCE</scope>
    <source>
        <strain evidence="3">PB745_01</strain>
        <tissue evidence="3">Gill</tissue>
    </source>
</reference>
<proteinExistence type="predicted"/>
<accession>A0AAE1FC35</accession>
<dbReference type="EMBL" id="JAWQEG010002539">
    <property type="protein sequence ID" value="KAK3871287.1"/>
    <property type="molecule type" value="Genomic_DNA"/>
</dbReference>
<protein>
    <submittedName>
        <fullName evidence="3">Uncharacterized protein</fullName>
    </submittedName>
</protein>
<dbReference type="AlphaFoldDB" id="A0AAE1FC35"/>
<evidence type="ECO:0000256" key="2">
    <source>
        <dbReference type="SAM" id="SignalP"/>
    </source>
</evidence>
<feature type="compositionally biased region" description="Basic and acidic residues" evidence="1">
    <location>
        <begin position="149"/>
        <end position="162"/>
    </location>
</feature>
<name>A0AAE1FC35_PETCI</name>
<evidence type="ECO:0000313" key="4">
    <source>
        <dbReference type="Proteomes" id="UP001286313"/>
    </source>
</evidence>
<evidence type="ECO:0000256" key="1">
    <source>
        <dbReference type="SAM" id="MobiDB-lite"/>
    </source>
</evidence>
<keyword evidence="4" id="KW-1185">Reference proteome</keyword>
<feature type="chain" id="PRO_5042066657" evidence="2">
    <location>
        <begin position="25"/>
        <end position="244"/>
    </location>
</feature>
<evidence type="ECO:0000313" key="3">
    <source>
        <dbReference type="EMBL" id="KAK3871287.1"/>
    </source>
</evidence>
<feature type="signal peptide" evidence="2">
    <location>
        <begin position="1"/>
        <end position="24"/>
    </location>
</feature>
<gene>
    <name evidence="3" type="ORF">Pcinc_023569</name>
</gene>
<comment type="caution">
    <text evidence="3">The sequence shown here is derived from an EMBL/GenBank/DDBJ whole genome shotgun (WGS) entry which is preliminary data.</text>
</comment>